<evidence type="ECO:0000313" key="2">
    <source>
        <dbReference type="EMBL" id="KXA65040.1"/>
    </source>
</evidence>
<reference evidence="2 3" key="1">
    <citation type="submission" date="2016-01" db="EMBL/GenBank/DDBJ databases">
        <authorList>
            <person name="Oliw E.H."/>
        </authorList>
    </citation>
    <scope>NUCLEOTIDE SEQUENCE [LARGE SCALE GENOMIC DNA]</scope>
    <source>
        <strain evidence="2 3">CMW7756B</strain>
    </source>
</reference>
<evidence type="ECO:0000313" key="3">
    <source>
        <dbReference type="Proteomes" id="UP000070226"/>
    </source>
</evidence>
<organism evidence="2">
    <name type="scientific">Veillonella atypica</name>
    <dbReference type="NCBI Taxonomy" id="39777"/>
    <lineage>
        <taxon>Bacteria</taxon>
        <taxon>Bacillati</taxon>
        <taxon>Bacillota</taxon>
        <taxon>Negativicutes</taxon>
        <taxon>Veillonellales</taxon>
        <taxon>Veillonellaceae</taxon>
        <taxon>Veillonella</taxon>
    </lineage>
</organism>
<protein>
    <recommendedName>
        <fullName evidence="4">Zn-dependent protease with chaperone function</fullName>
    </recommendedName>
</protein>
<feature type="transmembrane region" description="Helical" evidence="1">
    <location>
        <begin position="58"/>
        <end position="78"/>
    </location>
</feature>
<accession>A0A133S5V6</accession>
<proteinExistence type="predicted"/>
<dbReference type="RefSeq" id="WP_060807295.1">
    <property type="nucleotide sequence ID" value="NZ_KQ958060.1"/>
</dbReference>
<dbReference type="AlphaFoldDB" id="A0A133S5V6"/>
<dbReference type="EMBL" id="LRQT01000013">
    <property type="protein sequence ID" value="KXA65040.1"/>
    <property type="molecule type" value="Genomic_DNA"/>
</dbReference>
<feature type="transmembrane region" description="Helical" evidence="1">
    <location>
        <begin position="34"/>
        <end position="52"/>
    </location>
</feature>
<dbReference type="PATRIC" id="fig|39777.7.peg.542"/>
<comment type="caution">
    <text evidence="2">The sequence shown here is derived from an EMBL/GenBank/DDBJ whole genome shotgun (WGS) entry which is preliminary data.</text>
</comment>
<name>A0A133S5V6_9FIRM</name>
<keyword evidence="1" id="KW-0812">Transmembrane</keyword>
<sequence length="80" mass="9511">MKPEFVPWLWIIYVAYVLYKRYKENSHLEKYEIILAIISLIFVCGGYLLLIYCNISETGTFFVNLFFVLFMILIKVVFGV</sequence>
<keyword evidence="1" id="KW-0472">Membrane</keyword>
<evidence type="ECO:0008006" key="4">
    <source>
        <dbReference type="Google" id="ProtNLM"/>
    </source>
</evidence>
<keyword evidence="1" id="KW-1133">Transmembrane helix</keyword>
<evidence type="ECO:0000256" key="1">
    <source>
        <dbReference type="SAM" id="Phobius"/>
    </source>
</evidence>
<gene>
    <name evidence="2" type="ORF">HMPREF3233_00553</name>
</gene>
<feature type="transmembrane region" description="Helical" evidence="1">
    <location>
        <begin position="6"/>
        <end position="22"/>
    </location>
</feature>
<dbReference type="Proteomes" id="UP000070226">
    <property type="component" value="Unassembled WGS sequence"/>
</dbReference>